<reference evidence="1" key="1">
    <citation type="submission" date="2014-11" db="EMBL/GenBank/DDBJ databases">
        <authorList>
            <person name="Amaro Gonzalez C."/>
        </authorList>
    </citation>
    <scope>NUCLEOTIDE SEQUENCE</scope>
</reference>
<proteinExistence type="predicted"/>
<accession>A0A0E9W7I6</accession>
<name>A0A0E9W7I6_ANGAN</name>
<dbReference type="AlphaFoldDB" id="A0A0E9W7I6"/>
<sequence length="21" mass="2531">MLKKVPRLIKQSNSTFRDLKQ</sequence>
<protein>
    <submittedName>
        <fullName evidence="1">Uncharacterized protein</fullName>
    </submittedName>
</protein>
<reference evidence="1" key="2">
    <citation type="journal article" date="2015" name="Fish Shellfish Immunol.">
        <title>Early steps in the European eel (Anguilla anguilla)-Vibrio vulnificus interaction in the gills: Role of the RtxA13 toxin.</title>
        <authorList>
            <person name="Callol A."/>
            <person name="Pajuelo D."/>
            <person name="Ebbesson L."/>
            <person name="Teles M."/>
            <person name="MacKenzie S."/>
            <person name="Amaro C."/>
        </authorList>
    </citation>
    <scope>NUCLEOTIDE SEQUENCE</scope>
</reference>
<evidence type="ECO:0000313" key="1">
    <source>
        <dbReference type="EMBL" id="JAH86317.1"/>
    </source>
</evidence>
<dbReference type="EMBL" id="GBXM01022260">
    <property type="protein sequence ID" value="JAH86317.1"/>
    <property type="molecule type" value="Transcribed_RNA"/>
</dbReference>
<organism evidence="1">
    <name type="scientific">Anguilla anguilla</name>
    <name type="common">European freshwater eel</name>
    <name type="synonym">Muraena anguilla</name>
    <dbReference type="NCBI Taxonomy" id="7936"/>
    <lineage>
        <taxon>Eukaryota</taxon>
        <taxon>Metazoa</taxon>
        <taxon>Chordata</taxon>
        <taxon>Craniata</taxon>
        <taxon>Vertebrata</taxon>
        <taxon>Euteleostomi</taxon>
        <taxon>Actinopterygii</taxon>
        <taxon>Neopterygii</taxon>
        <taxon>Teleostei</taxon>
        <taxon>Anguilliformes</taxon>
        <taxon>Anguillidae</taxon>
        <taxon>Anguilla</taxon>
    </lineage>
</organism>